<feature type="transmembrane region" description="Helical" evidence="6">
    <location>
        <begin position="270"/>
        <end position="295"/>
    </location>
</feature>
<feature type="transmembrane region" description="Helical" evidence="6">
    <location>
        <begin position="462"/>
        <end position="482"/>
    </location>
</feature>
<evidence type="ECO:0000256" key="1">
    <source>
        <dbReference type="ARBA" id="ARBA00004651"/>
    </source>
</evidence>
<organism evidence="7 8">
    <name type="scientific">Butyricimonas faecihominis</name>
    <dbReference type="NCBI Taxonomy" id="1472416"/>
    <lineage>
        <taxon>Bacteria</taxon>
        <taxon>Pseudomonadati</taxon>
        <taxon>Bacteroidota</taxon>
        <taxon>Bacteroidia</taxon>
        <taxon>Bacteroidales</taxon>
        <taxon>Odoribacteraceae</taxon>
        <taxon>Butyricimonas</taxon>
    </lineage>
</organism>
<feature type="transmembrane region" description="Helical" evidence="6">
    <location>
        <begin position="437"/>
        <end position="456"/>
    </location>
</feature>
<feature type="transmembrane region" description="Helical" evidence="6">
    <location>
        <begin position="20"/>
        <end position="40"/>
    </location>
</feature>
<evidence type="ECO:0000256" key="5">
    <source>
        <dbReference type="ARBA" id="ARBA00023136"/>
    </source>
</evidence>
<dbReference type="GeneID" id="93099524"/>
<feature type="transmembrane region" description="Helical" evidence="6">
    <location>
        <begin position="227"/>
        <end position="250"/>
    </location>
</feature>
<dbReference type="InterPro" id="IPR002797">
    <property type="entry name" value="Polysacc_synth"/>
</dbReference>
<feature type="transmembrane region" description="Helical" evidence="6">
    <location>
        <begin position="404"/>
        <end position="425"/>
    </location>
</feature>
<dbReference type="InterPro" id="IPR050833">
    <property type="entry name" value="Poly_Biosynth_Transport"/>
</dbReference>
<feature type="transmembrane region" description="Helical" evidence="6">
    <location>
        <begin position="346"/>
        <end position="365"/>
    </location>
</feature>
<accession>A0A7W6HUK6</accession>
<feature type="transmembrane region" description="Helical" evidence="6">
    <location>
        <begin position="60"/>
        <end position="79"/>
    </location>
</feature>
<comment type="caution">
    <text evidence="7">The sequence shown here is derived from an EMBL/GenBank/DDBJ whole genome shotgun (WGS) entry which is preliminary data.</text>
</comment>
<evidence type="ECO:0000256" key="4">
    <source>
        <dbReference type="ARBA" id="ARBA00022989"/>
    </source>
</evidence>
<keyword evidence="5 6" id="KW-0472">Membrane</keyword>
<dbReference type="RefSeq" id="WP_151411508.1">
    <property type="nucleotide sequence ID" value="NZ_AP028155.1"/>
</dbReference>
<evidence type="ECO:0000313" key="8">
    <source>
        <dbReference type="Proteomes" id="UP000546007"/>
    </source>
</evidence>
<name>A0A7W6HUK6_9BACT</name>
<feature type="transmembrane region" description="Helical" evidence="6">
    <location>
        <begin position="164"/>
        <end position="183"/>
    </location>
</feature>
<dbReference type="PANTHER" id="PTHR30250">
    <property type="entry name" value="PST FAMILY PREDICTED COLANIC ACID TRANSPORTER"/>
    <property type="match status" value="1"/>
</dbReference>
<keyword evidence="2" id="KW-1003">Cell membrane</keyword>
<evidence type="ECO:0000256" key="6">
    <source>
        <dbReference type="SAM" id="Phobius"/>
    </source>
</evidence>
<reference evidence="7 8" key="1">
    <citation type="submission" date="2020-08" db="EMBL/GenBank/DDBJ databases">
        <title>Genomic Encyclopedia of Type Strains, Phase IV (KMG-IV): sequencing the most valuable type-strain genomes for metagenomic binning, comparative biology and taxonomic classification.</title>
        <authorList>
            <person name="Goeker M."/>
        </authorList>
    </citation>
    <scope>NUCLEOTIDE SEQUENCE [LARGE SCALE GENOMIC DNA]</scope>
    <source>
        <strain evidence="7 8">DSM 105721</strain>
    </source>
</reference>
<proteinExistence type="predicted"/>
<feature type="transmembrane region" description="Helical" evidence="6">
    <location>
        <begin position="377"/>
        <end position="398"/>
    </location>
</feature>
<comment type="subcellular location">
    <subcellularLocation>
        <location evidence="1">Cell membrane</location>
        <topology evidence="1">Multi-pass membrane protein</topology>
    </subcellularLocation>
</comment>
<protein>
    <submittedName>
        <fullName evidence="7">O-antigen/teichoic acid export membrane protein</fullName>
    </submittedName>
</protein>
<dbReference type="Proteomes" id="UP000546007">
    <property type="component" value="Unassembled WGS sequence"/>
</dbReference>
<feature type="transmembrane region" description="Helical" evidence="6">
    <location>
        <begin position="316"/>
        <end position="340"/>
    </location>
</feature>
<keyword evidence="8" id="KW-1185">Reference proteome</keyword>
<gene>
    <name evidence="7" type="ORF">GGR14_001028</name>
</gene>
<dbReference type="Pfam" id="PF01943">
    <property type="entry name" value="Polysacc_synt"/>
    <property type="match status" value="1"/>
</dbReference>
<dbReference type="EMBL" id="JACIES010000002">
    <property type="protein sequence ID" value="MBB4025256.1"/>
    <property type="molecule type" value="Genomic_DNA"/>
</dbReference>
<evidence type="ECO:0000313" key="7">
    <source>
        <dbReference type="EMBL" id="MBB4025256.1"/>
    </source>
</evidence>
<feature type="transmembrane region" description="Helical" evidence="6">
    <location>
        <begin position="189"/>
        <end position="207"/>
    </location>
</feature>
<evidence type="ECO:0000256" key="2">
    <source>
        <dbReference type="ARBA" id="ARBA00022475"/>
    </source>
</evidence>
<keyword evidence="4 6" id="KW-1133">Transmembrane helix</keyword>
<evidence type="ECO:0000256" key="3">
    <source>
        <dbReference type="ARBA" id="ARBA00022692"/>
    </source>
</evidence>
<sequence length="490" mass="56590">MLFKFYKENGPIKELVSSSLWSIVGTIISKVLLFVIWIIVARLLSPGQYGEFSIIKSTTLMFADFVGFSFSIAATKYIAQYSLCDKRRVEKLIGLFLISSIVIGFVAFIMVYLSANWICSNFFKAEYLFGYLQCSSIVMLVSILNNSQLGILRGFNCYKEIAKINTIQVLLSFPIYILGTYFWGIRGAVWAYVFYNVVICFLSHYEIRKYCKINYIIPTYKGFYKELHIIVSYVFPYFLSMLLTVCSQWYNESRVVSLGNAGFVQLGYYSAVNVIQTMIVSVAIMVCSPFVPIMAKYRQNGENISGVEKLNMLLPLYMSLFIAIPLMLFPEVISLFYGVSYANDDMYVITVIVISYTVLIIYKQALARSVAVYEMQWIYLLDSILLAISFVFGFYYLFYLGIKGLVFTFLFSYIFSTLVFTPIYIHKKMLLIGIFKSVFLWQILLCAIIAGCSYFVLENIYYRVVLFIVMLLFVLYCIKIELRKYGFFKN</sequence>
<feature type="transmembrane region" description="Helical" evidence="6">
    <location>
        <begin position="127"/>
        <end position="144"/>
    </location>
</feature>
<dbReference type="GO" id="GO:0005886">
    <property type="term" value="C:plasma membrane"/>
    <property type="evidence" value="ECO:0007669"/>
    <property type="project" value="UniProtKB-SubCell"/>
</dbReference>
<dbReference type="AlphaFoldDB" id="A0A7W6HUK6"/>
<feature type="transmembrane region" description="Helical" evidence="6">
    <location>
        <begin position="91"/>
        <end position="115"/>
    </location>
</feature>
<dbReference type="PANTHER" id="PTHR30250:SF11">
    <property type="entry name" value="O-ANTIGEN TRANSPORTER-RELATED"/>
    <property type="match status" value="1"/>
</dbReference>
<dbReference type="OrthoDB" id="1224790at2"/>
<keyword evidence="3 6" id="KW-0812">Transmembrane</keyword>